<evidence type="ECO:0000313" key="4">
    <source>
        <dbReference type="EMBL" id="QUD87855.1"/>
    </source>
</evidence>
<keyword evidence="5" id="KW-1185">Reference proteome</keyword>
<reference evidence="4" key="1">
    <citation type="submission" date="2021-04" db="EMBL/GenBank/DDBJ databases">
        <title>The complete genome sequence of Caulobacter sp. S6.</title>
        <authorList>
            <person name="Tang Y."/>
            <person name="Ouyang W."/>
            <person name="Liu Q."/>
            <person name="Huang B."/>
            <person name="Guo Z."/>
            <person name="Lei P."/>
        </authorList>
    </citation>
    <scope>NUCLEOTIDE SEQUENCE</scope>
    <source>
        <strain evidence="4">S6</strain>
    </source>
</reference>
<gene>
    <name evidence="4" type="ORF">KCG34_22890</name>
</gene>
<evidence type="ECO:0000256" key="1">
    <source>
        <dbReference type="PROSITE-ProRule" id="PRU00339"/>
    </source>
</evidence>
<accession>A0A975IUK8</accession>
<dbReference type="InterPro" id="IPR011990">
    <property type="entry name" value="TPR-like_helical_dom_sf"/>
</dbReference>
<dbReference type="InterPro" id="IPR011761">
    <property type="entry name" value="ATP-grasp"/>
</dbReference>
<dbReference type="EMBL" id="CP073078">
    <property type="protein sequence ID" value="QUD87855.1"/>
    <property type="molecule type" value="Genomic_DNA"/>
</dbReference>
<dbReference type="InterPro" id="IPR019734">
    <property type="entry name" value="TPR_rpt"/>
</dbReference>
<dbReference type="InterPro" id="IPR052943">
    <property type="entry name" value="TMTC_O-mannosyl-trnsfr"/>
</dbReference>
<dbReference type="GO" id="GO:0005524">
    <property type="term" value="F:ATP binding"/>
    <property type="evidence" value="ECO:0007669"/>
    <property type="project" value="UniProtKB-UniRule"/>
</dbReference>
<dbReference type="Gene3D" id="1.25.40.10">
    <property type="entry name" value="Tetratricopeptide repeat domain"/>
    <property type="match status" value="2"/>
</dbReference>
<dbReference type="SUPFAM" id="SSF56059">
    <property type="entry name" value="Glutathione synthetase ATP-binding domain-like"/>
    <property type="match status" value="1"/>
</dbReference>
<dbReference type="KEGG" id="caul:KCG34_22890"/>
<dbReference type="GO" id="GO:0046872">
    <property type="term" value="F:metal ion binding"/>
    <property type="evidence" value="ECO:0007669"/>
    <property type="project" value="InterPro"/>
</dbReference>
<dbReference type="Pfam" id="PF13181">
    <property type="entry name" value="TPR_8"/>
    <property type="match status" value="1"/>
</dbReference>
<keyword evidence="2" id="KW-0547">Nucleotide-binding</keyword>
<name>A0A975IUK8_9CAUL</name>
<dbReference type="Pfam" id="PF14559">
    <property type="entry name" value="TPR_19"/>
    <property type="match status" value="1"/>
</dbReference>
<dbReference type="PROSITE" id="PS50975">
    <property type="entry name" value="ATP_GRASP"/>
    <property type="match status" value="1"/>
</dbReference>
<feature type="repeat" description="TPR" evidence="1">
    <location>
        <begin position="24"/>
        <end position="57"/>
    </location>
</feature>
<evidence type="ECO:0000256" key="2">
    <source>
        <dbReference type="PROSITE-ProRule" id="PRU00409"/>
    </source>
</evidence>
<dbReference type="SUPFAM" id="SSF48452">
    <property type="entry name" value="TPR-like"/>
    <property type="match status" value="1"/>
</dbReference>
<organism evidence="4 5">
    <name type="scientific">Phenylobacterium montanum</name>
    <dbReference type="NCBI Taxonomy" id="2823693"/>
    <lineage>
        <taxon>Bacteria</taxon>
        <taxon>Pseudomonadati</taxon>
        <taxon>Pseudomonadota</taxon>
        <taxon>Alphaproteobacteria</taxon>
        <taxon>Caulobacterales</taxon>
        <taxon>Caulobacteraceae</taxon>
        <taxon>Phenylobacterium</taxon>
    </lineage>
</organism>
<evidence type="ECO:0000259" key="3">
    <source>
        <dbReference type="PROSITE" id="PS50975"/>
    </source>
</evidence>
<feature type="domain" description="ATP-grasp" evidence="3">
    <location>
        <begin position="260"/>
        <end position="465"/>
    </location>
</feature>
<keyword evidence="2" id="KW-0067">ATP-binding</keyword>
<dbReference type="PROSITE" id="PS50005">
    <property type="entry name" value="TPR"/>
    <property type="match status" value="2"/>
</dbReference>
<evidence type="ECO:0000313" key="5">
    <source>
        <dbReference type="Proteomes" id="UP000676409"/>
    </source>
</evidence>
<dbReference type="SMART" id="SM00028">
    <property type="entry name" value="TPR"/>
    <property type="match status" value="3"/>
</dbReference>
<protein>
    <submittedName>
        <fullName evidence="4">Tetratricopeptide repeat protein</fullName>
    </submittedName>
</protein>
<keyword evidence="1" id="KW-0802">TPR repeat</keyword>
<dbReference type="PANTHER" id="PTHR44809:SF1">
    <property type="entry name" value="PROTEIN O-MANNOSYL-TRANSFERASE TMTC1"/>
    <property type="match status" value="1"/>
</dbReference>
<dbReference type="Proteomes" id="UP000676409">
    <property type="component" value="Chromosome"/>
</dbReference>
<feature type="repeat" description="TPR" evidence="1">
    <location>
        <begin position="92"/>
        <end position="125"/>
    </location>
</feature>
<proteinExistence type="predicted"/>
<dbReference type="RefSeq" id="WP_211937906.1">
    <property type="nucleotide sequence ID" value="NZ_CP073078.1"/>
</dbReference>
<sequence>MPDRPSVQPLAEIEARLARGEDGAELRYQKAGALAALGRREEAQAAYLSALALQPDHFGALNDLGTLLYQADFRSAARTCYAEAVRYHPDNPVGHINLGNVLAAEDQADTARASFEAALSLAPDHPDAHLGMANLLQDLGRAEAAETHRRKGLVGRGILAQPYRGEGDPCRVLLLVSASGGNVPTRFLLDDRTFAVFTLPVEAWTGAQALPDHDLVFNALGDADLGGEALDAAERVLGATSAPVINPPARIRPTGRAAIAERLAGIEGLVAPQVIRTPRETVRQAARRLGYPLLIRSPGFHTGRYFRKVEDPAGLAAALAELPGRDLLLIQYLDARDDRDRWRKFRVMMVGGRLYPLHLALSGDWKVHYFTADMAENAAHREAEAAFLADMPGVVGAKAMAALEAVAERLGLDYGGIDFGLGAEGQVLLFEANATMVVNPPDPDPRWDYRRAPVDRILTATRGLLLQRAARP</sequence>
<dbReference type="PANTHER" id="PTHR44809">
    <property type="match status" value="1"/>
</dbReference>
<dbReference type="AlphaFoldDB" id="A0A975IUK8"/>